<feature type="domain" description="Tape measure protein N-terminal" evidence="3">
    <location>
        <begin position="273"/>
        <end position="457"/>
    </location>
</feature>
<reference evidence="4 5" key="1">
    <citation type="submission" date="2023-03" db="EMBL/GenBank/DDBJ databases">
        <title>Complete genome sequence of Tepidibacter sp. SWIR-1, isolated from a deep-sea hydrothermal vent.</title>
        <authorList>
            <person name="Li X."/>
        </authorList>
    </citation>
    <scope>NUCLEOTIDE SEQUENCE [LARGE SCALE GENOMIC DNA]</scope>
    <source>
        <strain evidence="4 5">SWIR-1</strain>
    </source>
</reference>
<accession>A0ABY8EAJ6</accession>
<keyword evidence="5" id="KW-1185">Reference proteome</keyword>
<feature type="transmembrane region" description="Helical" evidence="2">
    <location>
        <begin position="478"/>
        <end position="507"/>
    </location>
</feature>
<evidence type="ECO:0000313" key="5">
    <source>
        <dbReference type="Proteomes" id="UP001222800"/>
    </source>
</evidence>
<evidence type="ECO:0000259" key="3">
    <source>
        <dbReference type="Pfam" id="PF20155"/>
    </source>
</evidence>
<evidence type="ECO:0000256" key="2">
    <source>
        <dbReference type="SAM" id="Phobius"/>
    </source>
</evidence>
<evidence type="ECO:0000256" key="1">
    <source>
        <dbReference type="SAM" id="Coils"/>
    </source>
</evidence>
<dbReference type="Proteomes" id="UP001222800">
    <property type="component" value="Chromosome"/>
</dbReference>
<feature type="transmembrane region" description="Helical" evidence="2">
    <location>
        <begin position="519"/>
        <end position="537"/>
    </location>
</feature>
<dbReference type="NCBIfam" id="TIGR02675">
    <property type="entry name" value="tape_meas_nterm"/>
    <property type="match status" value="1"/>
</dbReference>
<evidence type="ECO:0000313" key="4">
    <source>
        <dbReference type="EMBL" id="WFD09952.1"/>
    </source>
</evidence>
<dbReference type="EMBL" id="CP120733">
    <property type="protein sequence ID" value="WFD09952.1"/>
    <property type="molecule type" value="Genomic_DNA"/>
</dbReference>
<dbReference type="Pfam" id="PF20155">
    <property type="entry name" value="TMP_3"/>
    <property type="match status" value="1"/>
</dbReference>
<feature type="coiled-coil region" evidence="1">
    <location>
        <begin position="108"/>
        <end position="203"/>
    </location>
</feature>
<protein>
    <submittedName>
        <fullName evidence="4">Tape measure protein</fullName>
    </submittedName>
</protein>
<keyword evidence="2" id="KW-0472">Membrane</keyword>
<keyword evidence="2" id="KW-1133">Transmembrane helix</keyword>
<keyword evidence="1" id="KW-0175">Coiled coil</keyword>
<dbReference type="InterPro" id="IPR013491">
    <property type="entry name" value="Tape_meas_N"/>
</dbReference>
<gene>
    <name evidence="4" type="ORF">P4S50_16480</name>
</gene>
<sequence length="804" mass="87446">MASISSQIELIDRISAPLHDIASALMVTVNSFEDMQSVASNSFDGSNFDGAREEIDQATIAIRQMEEELSRIISPDLEFNISGQTTANVPVQPIWNSDNMEVFTNTGIERFQQEVQSTNTMLNTLNSTQEQIAQQASTTDIFPDNMVSDLNAMTGRIQRIRTQIDQIESNPMNLGTDLANSELEQLRMQLSQAVDQQDDLNQALQRMDVDEANQAYMRLSQTVGGTERYIRDNVDAQGQFNNQIRDGTSAASGLENKLLGLAAAYMSIQSIGNLVSVSDQMTQTEARLNLINDGLQTTEELQDMIFQSAQRARASYADTADVVAKLGQRAGDAFASNVETIAFAENLNKMFVIAGASQQEMASASLQLIQALGSGVLRGEELNAVFEAAPNVIQSIADYLNVPIGQIKDMASEGMITAEIVKNSMLGATDAINQEFESMPMTWGQVWTGVTNNILMASQPLLDFISLLAQNWETLEPIVLGVAVALGAYAIGLGISATATWIANGAAQAFFTTLMTNPLTWIAVVIGAVIGMIYKWVQSVGGLEIAWKIAMNGILTAWDWVKIGFFTGVYWVLDLWDQMKLGMMTAGVGITNFMGDMKADVLMILQNMVNGAIDIINGFIDTLNNIPGVSIDTINNVTFGTNAALQNEAEKAARESALEAYRSEIESNMSDRNSQLIQMQADAMEATATRQAEIDSAQVAAFANQNDDSNGSAYDSVASNISDIAENTGAMKDSVDISQEDLKYMRDVAEQETINRYTTPEIKIDMSGMQNIVNNDMDIDGVVNHLSEGVQQALDHACTEGVHS</sequence>
<dbReference type="RefSeq" id="WP_277731930.1">
    <property type="nucleotide sequence ID" value="NZ_CP120733.1"/>
</dbReference>
<keyword evidence="2" id="KW-0812">Transmembrane</keyword>
<name>A0ABY8EAJ6_9FIRM</name>
<feature type="transmembrane region" description="Helical" evidence="2">
    <location>
        <begin position="549"/>
        <end position="573"/>
    </location>
</feature>
<proteinExistence type="predicted"/>
<organism evidence="4 5">
    <name type="scientific">Tepidibacter hydrothermalis</name>
    <dbReference type="NCBI Taxonomy" id="3036126"/>
    <lineage>
        <taxon>Bacteria</taxon>
        <taxon>Bacillati</taxon>
        <taxon>Bacillota</taxon>
        <taxon>Clostridia</taxon>
        <taxon>Peptostreptococcales</taxon>
        <taxon>Peptostreptococcaceae</taxon>
        <taxon>Tepidibacter</taxon>
    </lineage>
</organism>